<dbReference type="PANTHER" id="PTHR43124:SF10">
    <property type="entry name" value="PURINE EFFLUX PUMP PBUE"/>
    <property type="match status" value="1"/>
</dbReference>
<dbReference type="InterPro" id="IPR020846">
    <property type="entry name" value="MFS_dom"/>
</dbReference>
<feature type="domain" description="Major facilitator superfamily (MFS) profile" evidence="7">
    <location>
        <begin position="4"/>
        <end position="378"/>
    </location>
</feature>
<proteinExistence type="predicted"/>
<dbReference type="SUPFAM" id="SSF103473">
    <property type="entry name" value="MFS general substrate transporter"/>
    <property type="match status" value="1"/>
</dbReference>
<evidence type="ECO:0000313" key="8">
    <source>
        <dbReference type="EMBL" id="QYD73320.1"/>
    </source>
</evidence>
<feature type="transmembrane region" description="Helical" evidence="6">
    <location>
        <begin position="262"/>
        <end position="281"/>
    </location>
</feature>
<keyword evidence="4 6" id="KW-1133">Transmembrane helix</keyword>
<feature type="transmembrane region" description="Helical" evidence="6">
    <location>
        <begin position="199"/>
        <end position="222"/>
    </location>
</feature>
<feature type="transmembrane region" description="Helical" evidence="6">
    <location>
        <begin position="99"/>
        <end position="120"/>
    </location>
</feature>
<dbReference type="Pfam" id="PF07690">
    <property type="entry name" value="MFS_1"/>
    <property type="match status" value="1"/>
</dbReference>
<evidence type="ECO:0000256" key="4">
    <source>
        <dbReference type="ARBA" id="ARBA00022989"/>
    </source>
</evidence>
<dbReference type="CDD" id="cd17324">
    <property type="entry name" value="MFS_NepI_like"/>
    <property type="match status" value="1"/>
</dbReference>
<dbReference type="EMBL" id="CP080096">
    <property type="protein sequence ID" value="QYD73320.1"/>
    <property type="molecule type" value="Genomic_DNA"/>
</dbReference>
<feature type="transmembrane region" description="Helical" evidence="6">
    <location>
        <begin position="287"/>
        <end position="308"/>
    </location>
</feature>
<organism evidence="8 9">
    <name type="scientific">Paraburkholderia edwinii</name>
    <dbReference type="NCBI Taxonomy" id="2861782"/>
    <lineage>
        <taxon>Bacteria</taxon>
        <taxon>Pseudomonadati</taxon>
        <taxon>Pseudomonadota</taxon>
        <taxon>Betaproteobacteria</taxon>
        <taxon>Burkholderiales</taxon>
        <taxon>Burkholderiaceae</taxon>
        <taxon>Paraburkholderia</taxon>
    </lineage>
</organism>
<keyword evidence="2" id="KW-1003">Cell membrane</keyword>
<dbReference type="PROSITE" id="PS50850">
    <property type="entry name" value="MFS"/>
    <property type="match status" value="1"/>
</dbReference>
<gene>
    <name evidence="8" type="ORF">KZJ38_27165</name>
</gene>
<evidence type="ECO:0000313" key="9">
    <source>
        <dbReference type="Proteomes" id="UP000826462"/>
    </source>
</evidence>
<evidence type="ECO:0000256" key="2">
    <source>
        <dbReference type="ARBA" id="ARBA00022475"/>
    </source>
</evidence>
<feature type="transmembrane region" description="Helical" evidence="6">
    <location>
        <begin position="127"/>
        <end position="150"/>
    </location>
</feature>
<evidence type="ECO:0000256" key="6">
    <source>
        <dbReference type="SAM" id="Phobius"/>
    </source>
</evidence>
<keyword evidence="5 6" id="KW-0472">Membrane</keyword>
<dbReference type="InterPro" id="IPR050189">
    <property type="entry name" value="MFS_Efflux_Transporters"/>
</dbReference>
<feature type="transmembrane region" description="Helical" evidence="6">
    <location>
        <begin position="355"/>
        <end position="375"/>
    </location>
</feature>
<keyword evidence="9" id="KW-1185">Reference proteome</keyword>
<feature type="transmembrane region" description="Helical" evidence="6">
    <location>
        <begin position="234"/>
        <end position="255"/>
    </location>
</feature>
<evidence type="ECO:0000256" key="1">
    <source>
        <dbReference type="ARBA" id="ARBA00004651"/>
    </source>
</evidence>
<dbReference type="InterPro" id="IPR011701">
    <property type="entry name" value="MFS"/>
</dbReference>
<feature type="transmembrane region" description="Helical" evidence="6">
    <location>
        <begin position="70"/>
        <end position="93"/>
    </location>
</feature>
<comment type="subcellular location">
    <subcellularLocation>
        <location evidence="1">Cell membrane</location>
        <topology evidence="1">Multi-pass membrane protein</topology>
    </subcellularLocation>
</comment>
<feature type="transmembrane region" description="Helical" evidence="6">
    <location>
        <begin position="156"/>
        <end position="178"/>
    </location>
</feature>
<evidence type="ECO:0000259" key="7">
    <source>
        <dbReference type="PROSITE" id="PS50850"/>
    </source>
</evidence>
<dbReference type="Gene3D" id="1.20.1250.20">
    <property type="entry name" value="MFS general substrate transporter like domains"/>
    <property type="match status" value="1"/>
</dbReference>
<accession>A0ABX8UWE6</accession>
<feature type="transmembrane region" description="Helical" evidence="6">
    <location>
        <begin position="39"/>
        <end position="63"/>
    </location>
</feature>
<protein>
    <submittedName>
        <fullName evidence="8">MFS transporter</fullName>
    </submittedName>
</protein>
<sequence>MDRRLLVLALGMFALGTDSFVVAGVLPEIARSFDVSIGAAGQMTTLYSITYAVLAPVIATFAAHIPRKRLLLVGLAVFVVANLGTAFAPSFGFALATRALAGFGAAVYSPTATGSAPMIVAPDRRGFAIAVVLTGLTISTALGSPAGTIIAGLGNWHWTMMFVAALAALAGLGVMAFLSHIPMLPPVSFAKRLKPLTDARVSLTLLSSLLFFSGVFIVYTYFAVVFDRAIDGNSMLLGAMLVMWGLAGVVSNLLAGRLSDRIGSRAVLVTMLAVVTANFIFLKWTSASLWTAIPAVVVWGTFGWGVLVPQQHRLVTIAPAAAPILLGLNNSATFFGATAGSLLGAARIPMFGGHALGYAGAVLVAASLIGSEFAARKILAANRQSASGESPATLHTDSPKQVKV</sequence>
<evidence type="ECO:0000256" key="3">
    <source>
        <dbReference type="ARBA" id="ARBA00022692"/>
    </source>
</evidence>
<dbReference type="Proteomes" id="UP000826462">
    <property type="component" value="Chromosome 2"/>
</dbReference>
<keyword evidence="3 6" id="KW-0812">Transmembrane</keyword>
<name>A0ABX8UWE6_9BURK</name>
<feature type="transmembrane region" description="Helical" evidence="6">
    <location>
        <begin position="320"/>
        <end position="343"/>
    </location>
</feature>
<dbReference type="RefSeq" id="WP_219803058.1">
    <property type="nucleotide sequence ID" value="NZ_CP080096.1"/>
</dbReference>
<evidence type="ECO:0000256" key="5">
    <source>
        <dbReference type="ARBA" id="ARBA00023136"/>
    </source>
</evidence>
<reference evidence="8 9" key="1">
    <citation type="submission" date="2021-07" db="EMBL/GenBank/DDBJ databases">
        <title>Paraburkholderia edwinii protects Aspergillus sp. from phenazines by acting as a toxin sponge.</title>
        <authorList>
            <person name="Dahlstrom K.M."/>
            <person name="Newman D.K."/>
        </authorList>
    </citation>
    <scope>NUCLEOTIDE SEQUENCE [LARGE SCALE GENOMIC DNA]</scope>
    <source>
        <strain evidence="8 9">Pe01</strain>
    </source>
</reference>
<dbReference type="PANTHER" id="PTHR43124">
    <property type="entry name" value="PURINE EFFLUX PUMP PBUE"/>
    <property type="match status" value="1"/>
</dbReference>
<dbReference type="InterPro" id="IPR036259">
    <property type="entry name" value="MFS_trans_sf"/>
</dbReference>